<feature type="domain" description="Deacetylase sirtuin-type" evidence="3">
    <location>
        <begin position="1"/>
        <end position="306"/>
    </location>
</feature>
<protein>
    <recommendedName>
        <fullName evidence="3">Deacetylase sirtuin-type domain-containing protein</fullName>
    </recommendedName>
</protein>
<evidence type="ECO:0000259" key="3">
    <source>
        <dbReference type="PROSITE" id="PS50305"/>
    </source>
</evidence>
<keyword evidence="1" id="KW-0520">NAD</keyword>
<dbReference type="Gene3D" id="3.40.50.1220">
    <property type="entry name" value="TPP-binding domain"/>
    <property type="match status" value="1"/>
</dbReference>
<evidence type="ECO:0000313" key="5">
    <source>
        <dbReference type="Proteomes" id="UP000461754"/>
    </source>
</evidence>
<organism evidence="4 5">
    <name type="scientific">Pseudoramibacter porci</name>
    <dbReference type="NCBI Taxonomy" id="2606631"/>
    <lineage>
        <taxon>Bacteria</taxon>
        <taxon>Bacillati</taxon>
        <taxon>Bacillota</taxon>
        <taxon>Clostridia</taxon>
        <taxon>Eubacteriales</taxon>
        <taxon>Eubacteriaceae</taxon>
        <taxon>Pseudoramibacter</taxon>
    </lineage>
</organism>
<accession>A0A7X2NEY3</accession>
<evidence type="ECO:0000313" key="4">
    <source>
        <dbReference type="EMBL" id="MSS19367.1"/>
    </source>
</evidence>
<keyword evidence="5" id="KW-1185">Reference proteome</keyword>
<sequence length="306" mass="34183">MSGAAQFGEKGGVGALHEQLQTADAVVIGAGAGLSTAAGMTYSGKRFDEYFSDFAEKYGIRDMYSGGFFPFPTENERWAWWSRMIYVNRYTKAPSDVYPNLLKLVQDKNYFVLTTNVDHQFQMAGFDKDRLFYTQGDYGLFQSVNPAVRKTYDNAEQVMAMMAAQGFVKNAAGVFVPPEDQTVAMTVADALIPVCPDDGSAMTMNLRCDDTFVEDDGWHTACQRYNDFIDHLDGQHVLYLELGVGMNTPVIIKYPFWRQTAENPQAFYAAVNLGEAACPERIADRSICLNADIGAVLRELLYRKDK</sequence>
<dbReference type="PROSITE" id="PS50305">
    <property type="entry name" value="SIRTUIN"/>
    <property type="match status" value="1"/>
</dbReference>
<dbReference type="Proteomes" id="UP000461754">
    <property type="component" value="Unassembled WGS sequence"/>
</dbReference>
<dbReference type="SUPFAM" id="SSF52467">
    <property type="entry name" value="DHS-like NAD/FAD-binding domain"/>
    <property type="match status" value="1"/>
</dbReference>
<dbReference type="InterPro" id="IPR029035">
    <property type="entry name" value="DHS-like_NAD/FAD-binding_dom"/>
</dbReference>
<evidence type="ECO:0000256" key="2">
    <source>
        <dbReference type="PROSITE-ProRule" id="PRU00236"/>
    </source>
</evidence>
<dbReference type="AlphaFoldDB" id="A0A7X2NEY3"/>
<gene>
    <name evidence="4" type="ORF">FYJ52_02930</name>
</gene>
<name>A0A7X2NEY3_9FIRM</name>
<evidence type="ECO:0000256" key="1">
    <source>
        <dbReference type="ARBA" id="ARBA00023027"/>
    </source>
</evidence>
<dbReference type="InterPro" id="IPR026590">
    <property type="entry name" value="Ssirtuin_cat_dom"/>
</dbReference>
<reference evidence="4 5" key="1">
    <citation type="submission" date="2019-08" db="EMBL/GenBank/DDBJ databases">
        <title>In-depth cultivation of the pig gut microbiome towards novel bacterial diversity and tailored functional studies.</title>
        <authorList>
            <person name="Wylensek D."/>
            <person name="Hitch T.C.A."/>
            <person name="Clavel T."/>
        </authorList>
    </citation>
    <scope>NUCLEOTIDE SEQUENCE [LARGE SCALE GENOMIC DNA]</scope>
    <source>
        <strain evidence="4 5">RF-744-FAT-4</strain>
    </source>
</reference>
<comment type="caution">
    <text evidence="2">Lacks conserved residue(s) required for the propagation of feature annotation.</text>
</comment>
<comment type="caution">
    <text evidence="4">The sequence shown here is derived from an EMBL/GenBank/DDBJ whole genome shotgun (WGS) entry which is preliminary data.</text>
</comment>
<proteinExistence type="predicted"/>
<dbReference type="EMBL" id="VUMO01000002">
    <property type="protein sequence ID" value="MSS19367.1"/>
    <property type="molecule type" value="Genomic_DNA"/>
</dbReference>